<dbReference type="PANTHER" id="PTHR21237">
    <property type="entry name" value="GRPE PROTEIN"/>
    <property type="match status" value="1"/>
</dbReference>
<proteinExistence type="inferred from homology"/>
<dbReference type="SUPFAM" id="SSF58014">
    <property type="entry name" value="Coiled-coil domain of nucleotide exchange factor GrpE"/>
    <property type="match status" value="1"/>
</dbReference>
<reference evidence="5 6" key="2">
    <citation type="submission" date="2013-02" db="EMBL/GenBank/DDBJ databases">
        <title>The Genome Sequence of Plasmodium falciparum FCH/4.</title>
        <authorList>
            <consortium name="The Broad Institute Genome Sequencing Platform"/>
            <consortium name="The Broad Institute Genome Sequencing Center for Infectious Disease"/>
            <person name="Neafsey D."/>
            <person name="Cheeseman I."/>
            <person name="Volkman S."/>
            <person name="Adams J."/>
            <person name="Walker B."/>
            <person name="Young S.K."/>
            <person name="Zeng Q."/>
            <person name="Gargeya S."/>
            <person name="Fitzgerald M."/>
            <person name="Haas B."/>
            <person name="Abouelleil A."/>
            <person name="Alvarado L."/>
            <person name="Arachchi H.M."/>
            <person name="Berlin A.M."/>
            <person name="Chapman S.B."/>
            <person name="Dewar J."/>
            <person name="Goldberg J."/>
            <person name="Griggs A."/>
            <person name="Gujja S."/>
            <person name="Hansen M."/>
            <person name="Howarth C."/>
            <person name="Imamovic A."/>
            <person name="Larimer J."/>
            <person name="McCowan C."/>
            <person name="Murphy C."/>
            <person name="Neiman D."/>
            <person name="Pearson M."/>
            <person name="Priest M."/>
            <person name="Roberts A."/>
            <person name="Saif S."/>
            <person name="Shea T."/>
            <person name="Sisk P."/>
            <person name="Sykes S."/>
            <person name="Wortman J."/>
            <person name="Nusbaum C."/>
            <person name="Birren B."/>
        </authorList>
    </citation>
    <scope>NUCLEOTIDE SEQUENCE [LARGE SCALE GENOMIC DNA]</scope>
    <source>
        <strain evidence="5 6">FCH/4</strain>
    </source>
</reference>
<dbReference type="GO" id="GO:0006457">
    <property type="term" value="P:protein folding"/>
    <property type="evidence" value="ECO:0007669"/>
    <property type="project" value="InterPro"/>
</dbReference>
<evidence type="ECO:0008006" key="7">
    <source>
        <dbReference type="Google" id="ProtNLM"/>
    </source>
</evidence>
<name>A0A024VR48_PLAFA</name>
<dbReference type="Gene3D" id="3.90.20.20">
    <property type="match status" value="1"/>
</dbReference>
<dbReference type="CDD" id="cd00446">
    <property type="entry name" value="GrpE"/>
    <property type="match status" value="1"/>
</dbReference>
<sequence length="364" mass="42616">MKYSTNIIKKGILSRYCSNIYGMQYIPRARYFLTFCKNEKCNTMLKKYHPFSTSKMSDNAHYKGEDMNKMKNKENKTNKTNEANKANETNETNETIENSASSPTEGKKKKNSLNESEEANEKKEDINYEDFNKIDLINEIKKTKRDMEEKMVDNKVLKEKYLSVLAENENLRNRYMKEIETSKLYCISNFAKSLLDVADNLSLAIKNINEESLKTNEEINNIYKGIEMTETILHNIFNKYGIDKYNPINEKFNPQLHEAIFEINDSTKEKGTVATVIQHGYKIKDRILRGDNIAYFGSVDEEKYCKMFDYTIKNDNDEEHNNMDMIKNKKEYSSSENIILVYKPINHILKFIPENNADSSIFEN</sequence>
<evidence type="ECO:0000256" key="4">
    <source>
        <dbReference type="SAM" id="MobiDB-lite"/>
    </source>
</evidence>
<feature type="compositionally biased region" description="Low complexity" evidence="4">
    <location>
        <begin position="80"/>
        <end position="98"/>
    </location>
</feature>
<comment type="similarity">
    <text evidence="1 3">Belongs to the GrpE family.</text>
</comment>
<dbReference type="GO" id="GO:0000774">
    <property type="term" value="F:adenyl-nucleotide exchange factor activity"/>
    <property type="evidence" value="ECO:0007669"/>
    <property type="project" value="InterPro"/>
</dbReference>
<dbReference type="FunFam" id="3.90.20.20:FF:000015">
    <property type="entry name" value="GrpE protein homolog"/>
    <property type="match status" value="1"/>
</dbReference>
<dbReference type="GO" id="GO:0001405">
    <property type="term" value="C:PAM complex, Tim23 associated import motor"/>
    <property type="evidence" value="ECO:0007669"/>
    <property type="project" value="TreeGrafter"/>
</dbReference>
<accession>A0A024VR48</accession>
<dbReference type="OrthoDB" id="201635at2759"/>
<dbReference type="InterPro" id="IPR009012">
    <property type="entry name" value="GrpE_head"/>
</dbReference>
<dbReference type="InterPro" id="IPR000740">
    <property type="entry name" value="GrpE"/>
</dbReference>
<dbReference type="GO" id="GO:0051087">
    <property type="term" value="F:protein-folding chaperone binding"/>
    <property type="evidence" value="ECO:0007669"/>
    <property type="project" value="InterPro"/>
</dbReference>
<dbReference type="PRINTS" id="PR00773">
    <property type="entry name" value="GRPEPROTEIN"/>
</dbReference>
<dbReference type="AlphaFoldDB" id="A0A024VR48"/>
<gene>
    <name evidence="5" type="ORF">PFFCH_02220</name>
</gene>
<dbReference type="HAMAP" id="MF_01151">
    <property type="entry name" value="GrpE"/>
    <property type="match status" value="1"/>
</dbReference>
<evidence type="ECO:0000313" key="6">
    <source>
        <dbReference type="Proteomes" id="UP000030656"/>
    </source>
</evidence>
<dbReference type="GO" id="GO:0042803">
    <property type="term" value="F:protein homodimerization activity"/>
    <property type="evidence" value="ECO:0007669"/>
    <property type="project" value="InterPro"/>
</dbReference>
<protein>
    <recommendedName>
        <fullName evidence="7">GrpE protein homolog</fullName>
    </recommendedName>
</protein>
<dbReference type="Gene3D" id="2.30.22.10">
    <property type="entry name" value="Head domain of nucleotide exchange factor GrpE"/>
    <property type="match status" value="1"/>
</dbReference>
<dbReference type="GO" id="GO:0051082">
    <property type="term" value="F:unfolded protein binding"/>
    <property type="evidence" value="ECO:0007669"/>
    <property type="project" value="TreeGrafter"/>
</dbReference>
<keyword evidence="2" id="KW-0143">Chaperone</keyword>
<dbReference type="Pfam" id="PF01025">
    <property type="entry name" value="GrpE"/>
    <property type="match status" value="1"/>
</dbReference>
<organism evidence="5 6">
    <name type="scientific">Plasmodium falciparum FCH/4</name>
    <dbReference type="NCBI Taxonomy" id="1036724"/>
    <lineage>
        <taxon>Eukaryota</taxon>
        <taxon>Sar</taxon>
        <taxon>Alveolata</taxon>
        <taxon>Apicomplexa</taxon>
        <taxon>Aconoidasida</taxon>
        <taxon>Haemosporida</taxon>
        <taxon>Plasmodiidae</taxon>
        <taxon>Plasmodium</taxon>
        <taxon>Plasmodium (Laverania)</taxon>
    </lineage>
</organism>
<dbReference type="EMBL" id="KI927920">
    <property type="protein sequence ID" value="ETW30351.1"/>
    <property type="molecule type" value="Genomic_DNA"/>
</dbReference>
<feature type="compositionally biased region" description="Basic and acidic residues" evidence="4">
    <location>
        <begin position="58"/>
        <end position="79"/>
    </location>
</feature>
<dbReference type="PANTHER" id="PTHR21237:SF23">
    <property type="entry name" value="GRPE PROTEIN HOMOLOG, MITOCHONDRIAL"/>
    <property type="match status" value="1"/>
</dbReference>
<reference evidence="5 6" key="1">
    <citation type="submission" date="2013-02" db="EMBL/GenBank/DDBJ databases">
        <title>The Genome Annotation of Plasmodium falciparum FCH/4.</title>
        <authorList>
            <consortium name="The Broad Institute Genome Sequencing Platform"/>
            <consortium name="The Broad Institute Genome Sequencing Center for Infectious Disease"/>
            <person name="Neafsey D."/>
            <person name="Hoffman S."/>
            <person name="Volkman S."/>
            <person name="Rosenthal P."/>
            <person name="Walker B."/>
            <person name="Young S.K."/>
            <person name="Zeng Q."/>
            <person name="Gargeya S."/>
            <person name="Fitzgerald M."/>
            <person name="Haas B."/>
            <person name="Abouelleil A."/>
            <person name="Allen A.W."/>
            <person name="Alvarado L."/>
            <person name="Arachchi H.M."/>
            <person name="Berlin A.M."/>
            <person name="Chapman S.B."/>
            <person name="Gainer-Dewar J."/>
            <person name="Goldberg J."/>
            <person name="Griggs A."/>
            <person name="Gujja S."/>
            <person name="Hansen M."/>
            <person name="Howarth C."/>
            <person name="Imamovic A."/>
            <person name="Ireland A."/>
            <person name="Larimer J."/>
            <person name="McCowan C."/>
            <person name="Murphy C."/>
            <person name="Pearson M."/>
            <person name="Poon T.W."/>
            <person name="Priest M."/>
            <person name="Roberts A."/>
            <person name="Saif S."/>
            <person name="Shea T."/>
            <person name="Sisk P."/>
            <person name="Sykes S."/>
            <person name="Wortman J."/>
            <person name="Nusbaum C."/>
            <person name="Birren B."/>
        </authorList>
    </citation>
    <scope>NUCLEOTIDE SEQUENCE [LARGE SCALE GENOMIC DNA]</scope>
    <source>
        <strain evidence="5 6">FCH/4</strain>
    </source>
</reference>
<dbReference type="GO" id="GO:0030150">
    <property type="term" value="P:protein import into mitochondrial matrix"/>
    <property type="evidence" value="ECO:0007669"/>
    <property type="project" value="TreeGrafter"/>
</dbReference>
<dbReference type="InterPro" id="IPR013805">
    <property type="entry name" value="GrpE_CC"/>
</dbReference>
<dbReference type="SUPFAM" id="SSF51064">
    <property type="entry name" value="Head domain of nucleotide exchange factor GrpE"/>
    <property type="match status" value="1"/>
</dbReference>
<evidence type="ECO:0000313" key="5">
    <source>
        <dbReference type="EMBL" id="ETW30351.1"/>
    </source>
</evidence>
<dbReference type="Proteomes" id="UP000030656">
    <property type="component" value="Unassembled WGS sequence"/>
</dbReference>
<evidence type="ECO:0000256" key="2">
    <source>
        <dbReference type="ARBA" id="ARBA00023186"/>
    </source>
</evidence>
<evidence type="ECO:0000256" key="3">
    <source>
        <dbReference type="RuleBase" id="RU004478"/>
    </source>
</evidence>
<evidence type="ECO:0000256" key="1">
    <source>
        <dbReference type="ARBA" id="ARBA00009054"/>
    </source>
</evidence>
<feature type="region of interest" description="Disordered" evidence="4">
    <location>
        <begin position="52"/>
        <end position="124"/>
    </location>
</feature>